<evidence type="ECO:0000313" key="2">
    <source>
        <dbReference type="Proteomes" id="UP001231649"/>
    </source>
</evidence>
<sequence length="396" mass="43321">MAKCAACGKYLSTKGGATCGNFACHNRYHLACLADAAPTGSDWLFPDCKSKLPKGDNSSTPVRGLGSVAPAALAAPAAAATEVVAPDHRATNKLLQTQGAPSRSLAAEPRMGSQAESEHVTDGEPSPDTQLTLRKEIRLFRSELREVRDEMREFRREMSGLQSTVVICTERVDSLEARIEALETRQSAALPDARVTQLEELVFQLHLELNDREQDLFSSDLEIANIPEIPGENIVHTVGLVAAKLGLTLEERDIVFAQRVGLRAEQREKQAAVAGGTSSAAAAAARGRRIVVRLTRRSLRDELLQGARVRRGATTADLGLPAPPRRFFVNERLTKSNKHLFYRVREAAGRLGWRYTWTKNGRILARQGEGKPTHCIRTEQDLSRVFGGDVSAEKIV</sequence>
<name>A0ACC2PZJ4_9NEOP</name>
<gene>
    <name evidence="1" type="ORF">PYW08_012987</name>
</gene>
<accession>A0ACC2PZJ4</accession>
<evidence type="ECO:0000313" key="1">
    <source>
        <dbReference type="EMBL" id="KAJ8704263.1"/>
    </source>
</evidence>
<comment type="caution">
    <text evidence="1">The sequence shown here is derived from an EMBL/GenBank/DDBJ whole genome shotgun (WGS) entry which is preliminary data.</text>
</comment>
<dbReference type="Proteomes" id="UP001231649">
    <property type="component" value="Chromosome 32"/>
</dbReference>
<proteinExistence type="predicted"/>
<protein>
    <submittedName>
        <fullName evidence="1">Uncharacterized protein</fullName>
    </submittedName>
</protein>
<organism evidence="1 2">
    <name type="scientific">Mythimna loreyi</name>
    <dbReference type="NCBI Taxonomy" id="667449"/>
    <lineage>
        <taxon>Eukaryota</taxon>
        <taxon>Metazoa</taxon>
        <taxon>Ecdysozoa</taxon>
        <taxon>Arthropoda</taxon>
        <taxon>Hexapoda</taxon>
        <taxon>Insecta</taxon>
        <taxon>Pterygota</taxon>
        <taxon>Neoptera</taxon>
        <taxon>Endopterygota</taxon>
        <taxon>Lepidoptera</taxon>
        <taxon>Glossata</taxon>
        <taxon>Ditrysia</taxon>
        <taxon>Noctuoidea</taxon>
        <taxon>Noctuidae</taxon>
        <taxon>Noctuinae</taxon>
        <taxon>Hadenini</taxon>
        <taxon>Mythimna</taxon>
    </lineage>
</organism>
<dbReference type="EMBL" id="CM056808">
    <property type="protein sequence ID" value="KAJ8704263.1"/>
    <property type="molecule type" value="Genomic_DNA"/>
</dbReference>
<keyword evidence="2" id="KW-1185">Reference proteome</keyword>
<reference evidence="1" key="1">
    <citation type="submission" date="2023-03" db="EMBL/GenBank/DDBJ databases">
        <title>Chromosome-level genomes of two armyworms, Mythimna separata and Mythimna loreyi, provide insights into the biosynthesis and reception of sex pheromones.</title>
        <authorList>
            <person name="Zhao H."/>
        </authorList>
    </citation>
    <scope>NUCLEOTIDE SEQUENCE</scope>
    <source>
        <strain evidence="1">BeijingLab</strain>
    </source>
</reference>